<gene>
    <name evidence="1" type="ORF">E4U43_001854</name>
</gene>
<name>A0A9P7SXX7_9HYPO</name>
<organism evidence="1 2">
    <name type="scientific">Claviceps pusilla</name>
    <dbReference type="NCBI Taxonomy" id="123648"/>
    <lineage>
        <taxon>Eukaryota</taxon>
        <taxon>Fungi</taxon>
        <taxon>Dikarya</taxon>
        <taxon>Ascomycota</taxon>
        <taxon>Pezizomycotina</taxon>
        <taxon>Sordariomycetes</taxon>
        <taxon>Hypocreomycetidae</taxon>
        <taxon>Hypocreales</taxon>
        <taxon>Clavicipitaceae</taxon>
        <taxon>Claviceps</taxon>
    </lineage>
</organism>
<dbReference type="EMBL" id="SRPW01001622">
    <property type="protein sequence ID" value="KAG5999801.1"/>
    <property type="molecule type" value="Genomic_DNA"/>
</dbReference>
<accession>A0A9P7SXX7</accession>
<sequence length="286" mass="31037">MRIPPFAAATLALSGPEAKTLVERGQQGDAATIWATPHDSYSSSIGVLGCKINTNRVAYWPQSVDCDNICVQVEYEDRRVHLLRIDQSTGAHDMSYDAWNYLYTGSSAIDKPTAGGAVKMKYRNVDASKCRALIHTEGNKLPLSAANGMNFITSCLQQPSSWVANNYMALNIADTICTLGFDEQCEINWPTSNQATCSHTLGQLATLRNDPVYNIQYPSGKKVLAIPGASGSTSTEGNENAALSHVRLSPHLLLERSRDESYNSVPSRGMGFLNKLATTALVEGVF</sequence>
<dbReference type="PANTHER" id="PTHR38850:SF2">
    <property type="entry name" value="CERATO-PLATANIN"/>
    <property type="match status" value="1"/>
</dbReference>
<protein>
    <recommendedName>
        <fullName evidence="3">Cerato-platanin</fullName>
    </recommendedName>
</protein>
<dbReference type="PANTHER" id="PTHR38850">
    <property type="entry name" value="CERATO-PLATANIN"/>
    <property type="match status" value="1"/>
</dbReference>
<reference evidence="1" key="1">
    <citation type="journal article" date="2020" name="bioRxiv">
        <title>Whole genome comparisons of ergot fungi reveals the divergence and evolution of species within the genus Claviceps are the result of varying mechanisms driving genome evolution and host range expansion.</title>
        <authorList>
            <person name="Wyka S.A."/>
            <person name="Mondo S.J."/>
            <person name="Liu M."/>
            <person name="Dettman J."/>
            <person name="Nalam V."/>
            <person name="Broders K.D."/>
        </authorList>
    </citation>
    <scope>NUCLEOTIDE SEQUENCE</scope>
    <source>
        <strain evidence="1">CCC 602</strain>
    </source>
</reference>
<dbReference type="OrthoDB" id="5370830at2759"/>
<evidence type="ECO:0008006" key="3">
    <source>
        <dbReference type="Google" id="ProtNLM"/>
    </source>
</evidence>
<evidence type="ECO:0000313" key="1">
    <source>
        <dbReference type="EMBL" id="KAG5999801.1"/>
    </source>
</evidence>
<evidence type="ECO:0000313" key="2">
    <source>
        <dbReference type="Proteomes" id="UP000748025"/>
    </source>
</evidence>
<comment type="caution">
    <text evidence="1">The sequence shown here is derived from an EMBL/GenBank/DDBJ whole genome shotgun (WGS) entry which is preliminary data.</text>
</comment>
<proteinExistence type="predicted"/>
<keyword evidence="2" id="KW-1185">Reference proteome</keyword>
<dbReference type="Proteomes" id="UP000748025">
    <property type="component" value="Unassembled WGS sequence"/>
</dbReference>
<dbReference type="AlphaFoldDB" id="A0A9P7SXX7"/>